<evidence type="ECO:0000313" key="1">
    <source>
        <dbReference type="EMBL" id="RUR46457.1"/>
    </source>
</evidence>
<dbReference type="Proteomes" id="UP000286912">
    <property type="component" value="Unassembled WGS sequence"/>
</dbReference>
<protein>
    <submittedName>
        <fullName evidence="1">Uncharacterized protein</fullName>
    </submittedName>
</protein>
<dbReference type="EMBL" id="RZHD01000005">
    <property type="protein sequence ID" value="RUR46457.1"/>
    <property type="molecule type" value="Genomic_DNA"/>
</dbReference>
<reference evidence="1 2" key="1">
    <citation type="submission" date="2018-12" db="EMBL/GenBank/DDBJ databases">
        <title>three novel Halomonas strain isolated from plants.</title>
        <authorList>
            <person name="Sun C."/>
        </authorList>
    </citation>
    <scope>NUCLEOTIDE SEQUENCE [LARGE SCALE GENOMIC DNA]</scope>
    <source>
        <strain evidence="1 2">RC</strain>
    </source>
</reference>
<name>A0A433LD15_9GAMM</name>
<dbReference type="AlphaFoldDB" id="A0A433LD15"/>
<organism evidence="1 2">
    <name type="scientific">Vreelandella populi</name>
    <dbReference type="NCBI Taxonomy" id="2498858"/>
    <lineage>
        <taxon>Bacteria</taxon>
        <taxon>Pseudomonadati</taxon>
        <taxon>Pseudomonadota</taxon>
        <taxon>Gammaproteobacteria</taxon>
        <taxon>Oceanospirillales</taxon>
        <taxon>Halomonadaceae</taxon>
        <taxon>Vreelandella</taxon>
    </lineage>
</organism>
<comment type="caution">
    <text evidence="1">The sequence shown here is derived from an EMBL/GenBank/DDBJ whole genome shotgun (WGS) entry which is preliminary data.</text>
</comment>
<dbReference type="RefSeq" id="WP_126981758.1">
    <property type="nucleotide sequence ID" value="NZ_RZHD01000005.1"/>
</dbReference>
<accession>A0A433LD15</accession>
<gene>
    <name evidence="1" type="ORF">ELY37_10830</name>
</gene>
<dbReference type="OrthoDB" id="6945224at2"/>
<sequence length="283" mass="32582">MISSSTCFEVYRYQIIPIDRCFQADWVMGISTIEDLISEKNNIFMQTLFEIEGDFIGRKGLTSKIIATGKDYVLMKIGRRKLLKRETKDFKSEVYDSWPSLIVFFWNSPDKQFLAVQKKTSVFQSNRTLVKSVENNINNKMKNFQLRSHYEPLFEKEEFWNLISNEFKNKIDYVVFNLVTPNMAAISASLTEDLKSFAKETNTAKTKLKIESDKDSSLNLTPKNRTLSGLVDYSSKGGGDIAVKLKGVKKVMHTSSSIKEVYFDEIELDEKNVHLLKELLSTL</sequence>
<proteinExistence type="predicted"/>
<evidence type="ECO:0000313" key="2">
    <source>
        <dbReference type="Proteomes" id="UP000286912"/>
    </source>
</evidence>
<keyword evidence="2" id="KW-1185">Reference proteome</keyword>